<sequence>MMRFLTQNKTSIIAAVVLAIVLYGYFAFFRGPSATDILVLEDTPASEASQTLLATINSLNTIKLDDSIFSDPVFLSLTNFGVQIPAEPVGRRNPFAPVGSQ</sequence>
<accession>A0A1F4XR98</accession>
<gene>
    <name evidence="2" type="ORF">A3D68_02310</name>
</gene>
<dbReference type="Proteomes" id="UP000177564">
    <property type="component" value="Unassembled WGS sequence"/>
</dbReference>
<keyword evidence="1" id="KW-1133">Transmembrane helix</keyword>
<reference evidence="2 3" key="1">
    <citation type="journal article" date="2016" name="Nat. Commun.">
        <title>Thousands of microbial genomes shed light on interconnected biogeochemical processes in an aquifer system.</title>
        <authorList>
            <person name="Anantharaman K."/>
            <person name="Brown C.T."/>
            <person name="Hug L.A."/>
            <person name="Sharon I."/>
            <person name="Castelle C.J."/>
            <person name="Probst A.J."/>
            <person name="Thomas B.C."/>
            <person name="Singh A."/>
            <person name="Wilkins M.J."/>
            <person name="Karaoz U."/>
            <person name="Brodie E.L."/>
            <person name="Williams K.H."/>
            <person name="Hubbard S.S."/>
            <person name="Banfield J.F."/>
        </authorList>
    </citation>
    <scope>NUCLEOTIDE SEQUENCE [LARGE SCALE GENOMIC DNA]</scope>
</reference>
<keyword evidence="1" id="KW-0472">Membrane</keyword>
<feature type="transmembrane region" description="Helical" evidence="1">
    <location>
        <begin position="12"/>
        <end position="29"/>
    </location>
</feature>
<evidence type="ECO:0000256" key="1">
    <source>
        <dbReference type="SAM" id="Phobius"/>
    </source>
</evidence>
<protein>
    <submittedName>
        <fullName evidence="2">Uncharacterized protein</fullName>
    </submittedName>
</protein>
<proteinExistence type="predicted"/>
<dbReference type="STRING" id="1797240.A3D68_02310"/>
<evidence type="ECO:0000313" key="2">
    <source>
        <dbReference type="EMBL" id="OGC84134.1"/>
    </source>
</evidence>
<name>A0A1F4XR98_9BACT</name>
<organism evidence="2 3">
    <name type="scientific">Candidatus Adlerbacteria bacterium RIFCSPHIGHO2_02_FULL_52_17</name>
    <dbReference type="NCBI Taxonomy" id="1797240"/>
    <lineage>
        <taxon>Bacteria</taxon>
        <taxon>Candidatus Adleribacteriota</taxon>
    </lineage>
</organism>
<comment type="caution">
    <text evidence="2">The sequence shown here is derived from an EMBL/GenBank/DDBJ whole genome shotgun (WGS) entry which is preliminary data.</text>
</comment>
<dbReference type="AlphaFoldDB" id="A0A1F4XR98"/>
<dbReference type="EMBL" id="MEWU01000001">
    <property type="protein sequence ID" value="OGC84134.1"/>
    <property type="molecule type" value="Genomic_DNA"/>
</dbReference>
<keyword evidence="1" id="KW-0812">Transmembrane</keyword>
<evidence type="ECO:0000313" key="3">
    <source>
        <dbReference type="Proteomes" id="UP000177564"/>
    </source>
</evidence>